<proteinExistence type="predicted"/>
<evidence type="ECO:0008006" key="4">
    <source>
        <dbReference type="Google" id="ProtNLM"/>
    </source>
</evidence>
<evidence type="ECO:0000313" key="3">
    <source>
        <dbReference type="Proteomes" id="UP001500567"/>
    </source>
</evidence>
<reference evidence="3" key="1">
    <citation type="journal article" date="2019" name="Int. J. Syst. Evol. Microbiol.">
        <title>The Global Catalogue of Microorganisms (GCM) 10K type strain sequencing project: providing services to taxonomists for standard genome sequencing and annotation.</title>
        <authorList>
            <consortium name="The Broad Institute Genomics Platform"/>
            <consortium name="The Broad Institute Genome Sequencing Center for Infectious Disease"/>
            <person name="Wu L."/>
            <person name="Ma J."/>
        </authorList>
    </citation>
    <scope>NUCLEOTIDE SEQUENCE [LARGE SCALE GENOMIC DNA]</scope>
    <source>
        <strain evidence="3">JCM 17224</strain>
    </source>
</reference>
<dbReference type="RefSeq" id="WP_345071669.1">
    <property type="nucleotide sequence ID" value="NZ_BAABDJ010000007.1"/>
</dbReference>
<organism evidence="2 3">
    <name type="scientific">Hymenobacter fastidiosus</name>
    <dbReference type="NCBI Taxonomy" id="486264"/>
    <lineage>
        <taxon>Bacteria</taxon>
        <taxon>Pseudomonadati</taxon>
        <taxon>Bacteroidota</taxon>
        <taxon>Cytophagia</taxon>
        <taxon>Cytophagales</taxon>
        <taxon>Hymenobacteraceae</taxon>
        <taxon>Hymenobacter</taxon>
    </lineage>
</organism>
<gene>
    <name evidence="2" type="ORF">GCM10022408_11980</name>
</gene>
<sequence length="356" mass="39864">MLDVLLRVLAFGVGVFLVFSTVLAAIRSFVLPRNESVLINNWVFMGIRHLFSALAASKKTYAQRDRVMSMYAPIGLVMLPVVWLILLSIGYTGILWALGEGSLVTSYVLSSNSVLTLGSVKAATLPGSIASYSEATFGLLLITLLISYLPTMYQAFTRRELVVARLELRCGTNHTATELIIWLNRTGSLADDGPQWEQWEEWFVEIEETHTSLPILSFFRSPQPGRSWVTAASIILDAAAVVISSVEQPRDQQMELCFKAGCIAINRISRYFEDRAHAEPNNLITEADPVEDPTRRDFFQTHDQLEQAGVLLKEERAAAWDEYQALRARYANAIQYLAKLTMSPDLKAIGNNRRTQ</sequence>
<comment type="caution">
    <text evidence="2">The sequence shown here is derived from an EMBL/GenBank/DDBJ whole genome shotgun (WGS) entry which is preliminary data.</text>
</comment>
<keyword evidence="1" id="KW-1133">Transmembrane helix</keyword>
<keyword evidence="1" id="KW-0472">Membrane</keyword>
<feature type="transmembrane region" description="Helical" evidence="1">
    <location>
        <begin position="129"/>
        <end position="149"/>
    </location>
</feature>
<evidence type="ECO:0000313" key="2">
    <source>
        <dbReference type="EMBL" id="GAA4002233.1"/>
    </source>
</evidence>
<dbReference type="EMBL" id="BAABDJ010000007">
    <property type="protein sequence ID" value="GAA4002233.1"/>
    <property type="molecule type" value="Genomic_DNA"/>
</dbReference>
<name>A0ABP7RTZ7_9BACT</name>
<keyword evidence="3" id="KW-1185">Reference proteome</keyword>
<feature type="transmembrane region" description="Helical" evidence="1">
    <location>
        <begin position="69"/>
        <end position="98"/>
    </location>
</feature>
<dbReference type="Proteomes" id="UP001500567">
    <property type="component" value="Unassembled WGS sequence"/>
</dbReference>
<protein>
    <recommendedName>
        <fullName evidence="4">Two pore domain potassium channel family protein</fullName>
    </recommendedName>
</protein>
<accession>A0ABP7RTZ7</accession>
<evidence type="ECO:0000256" key="1">
    <source>
        <dbReference type="SAM" id="Phobius"/>
    </source>
</evidence>
<keyword evidence="1" id="KW-0812">Transmembrane</keyword>